<sequence>MAFPTAVNGQITDAVTQANMSVLGNAPAVAMGSLYTTMAHSLGILYQNSTLAQQHAAISSQAATNLGVIQMYSVNTMAAATASSRLGKSDNSGLLLALLVALAASKR</sequence>
<gene>
    <name evidence="1" type="ORF">B0F88_104243</name>
</gene>
<dbReference type="EMBL" id="PTIY01000004">
    <property type="protein sequence ID" value="PPK72448.1"/>
    <property type="molecule type" value="Genomic_DNA"/>
</dbReference>
<protein>
    <submittedName>
        <fullName evidence="1">Killing trait domain-containing protein</fullName>
    </submittedName>
</protein>
<dbReference type="Pfam" id="PF11747">
    <property type="entry name" value="RebB"/>
    <property type="match status" value="1"/>
</dbReference>
<dbReference type="AlphaFoldDB" id="A0A2S6H4N0"/>
<evidence type="ECO:0000313" key="2">
    <source>
        <dbReference type="Proteomes" id="UP000238071"/>
    </source>
</evidence>
<dbReference type="RefSeq" id="WP_104423233.1">
    <property type="nucleotide sequence ID" value="NZ_PTIY01000004.1"/>
</dbReference>
<dbReference type="Proteomes" id="UP000238071">
    <property type="component" value="Unassembled WGS sequence"/>
</dbReference>
<proteinExistence type="predicted"/>
<name>A0A2S6H4N0_9GAMM</name>
<evidence type="ECO:0000313" key="1">
    <source>
        <dbReference type="EMBL" id="PPK72448.1"/>
    </source>
</evidence>
<reference evidence="1 2" key="1">
    <citation type="submission" date="2018-02" db="EMBL/GenBank/DDBJ databases">
        <title>Subsurface microbial communities from deep shales in Ohio and West Virginia, USA.</title>
        <authorList>
            <person name="Wrighton K."/>
        </authorList>
    </citation>
    <scope>NUCLEOTIDE SEQUENCE [LARGE SCALE GENOMIC DNA]</scope>
    <source>
        <strain evidence="1 2">OWC-G53F</strain>
    </source>
</reference>
<accession>A0A2S6H4N0</accession>
<dbReference type="InterPro" id="IPR021070">
    <property type="entry name" value="Killing_trait_RebB"/>
</dbReference>
<comment type="caution">
    <text evidence="1">The sequence shown here is derived from an EMBL/GenBank/DDBJ whole genome shotgun (WGS) entry which is preliminary data.</text>
</comment>
<dbReference type="OrthoDB" id="5900848at2"/>
<organism evidence="1 2">
    <name type="scientific">Methylobacter tundripaludum</name>
    <dbReference type="NCBI Taxonomy" id="173365"/>
    <lineage>
        <taxon>Bacteria</taxon>
        <taxon>Pseudomonadati</taxon>
        <taxon>Pseudomonadota</taxon>
        <taxon>Gammaproteobacteria</taxon>
        <taxon>Methylococcales</taxon>
        <taxon>Methylococcaceae</taxon>
        <taxon>Methylobacter</taxon>
    </lineage>
</organism>
<keyword evidence="2" id="KW-1185">Reference proteome</keyword>